<evidence type="ECO:0000313" key="4">
    <source>
        <dbReference type="EMBL" id="GAH81086.1"/>
    </source>
</evidence>
<keyword evidence="2" id="KW-0501">Molybdenum cofactor biosynthesis</keyword>
<proteinExistence type="predicted"/>
<sequence>MIHGEMVGTGNKIETEQGKMQEEIEKTSQTQPLSITRLSSGKMYVEKDWIIKEIPFTILVNGQEIATLLCSPDKLEYLAVGFLLSEGL</sequence>
<dbReference type="Gene3D" id="3.10.20.10">
    <property type="match status" value="1"/>
</dbReference>
<dbReference type="Pfam" id="PF02634">
    <property type="entry name" value="FdhD-NarQ"/>
    <property type="match status" value="1"/>
</dbReference>
<name>X1IFB5_9ZZZZ</name>
<feature type="region of interest" description="Disordered" evidence="3">
    <location>
        <begin position="1"/>
        <end position="32"/>
    </location>
</feature>
<comment type="caution">
    <text evidence="4">The sequence shown here is derived from an EMBL/GenBank/DDBJ whole genome shotgun (WGS) entry which is preliminary data.</text>
</comment>
<dbReference type="InterPro" id="IPR016193">
    <property type="entry name" value="Cytidine_deaminase-like"/>
</dbReference>
<organism evidence="4">
    <name type="scientific">marine sediment metagenome</name>
    <dbReference type="NCBI Taxonomy" id="412755"/>
    <lineage>
        <taxon>unclassified sequences</taxon>
        <taxon>metagenomes</taxon>
        <taxon>ecological metagenomes</taxon>
    </lineage>
</organism>
<evidence type="ECO:0008006" key="5">
    <source>
        <dbReference type="Google" id="ProtNLM"/>
    </source>
</evidence>
<keyword evidence="1" id="KW-0963">Cytoplasm</keyword>
<dbReference type="SUPFAM" id="SSF53927">
    <property type="entry name" value="Cytidine deaminase-like"/>
    <property type="match status" value="1"/>
</dbReference>
<protein>
    <recommendedName>
        <fullName evidence="5">Sulfurtransferase FdhD</fullName>
    </recommendedName>
</protein>
<dbReference type="PANTHER" id="PTHR30592">
    <property type="entry name" value="FORMATE DEHYDROGENASE"/>
    <property type="match status" value="1"/>
</dbReference>
<dbReference type="InterPro" id="IPR003786">
    <property type="entry name" value="FdhD"/>
</dbReference>
<evidence type="ECO:0000256" key="1">
    <source>
        <dbReference type="ARBA" id="ARBA00022490"/>
    </source>
</evidence>
<gene>
    <name evidence="4" type="ORF">S03H2_57412</name>
</gene>
<dbReference type="GO" id="GO:0006777">
    <property type="term" value="P:Mo-molybdopterin cofactor biosynthetic process"/>
    <property type="evidence" value="ECO:0007669"/>
    <property type="project" value="UniProtKB-KW"/>
</dbReference>
<evidence type="ECO:0000256" key="2">
    <source>
        <dbReference type="ARBA" id="ARBA00023150"/>
    </source>
</evidence>
<reference evidence="4" key="1">
    <citation type="journal article" date="2014" name="Front. Microbiol.">
        <title>High frequency of phylogenetically diverse reductive dehalogenase-homologous genes in deep subseafloor sedimentary metagenomes.</title>
        <authorList>
            <person name="Kawai M."/>
            <person name="Futagami T."/>
            <person name="Toyoda A."/>
            <person name="Takaki Y."/>
            <person name="Nishi S."/>
            <person name="Hori S."/>
            <person name="Arai W."/>
            <person name="Tsubouchi T."/>
            <person name="Morono Y."/>
            <person name="Uchiyama I."/>
            <person name="Ito T."/>
            <person name="Fujiyama A."/>
            <person name="Inagaki F."/>
            <person name="Takami H."/>
        </authorList>
    </citation>
    <scope>NUCLEOTIDE SEQUENCE</scope>
    <source>
        <strain evidence="4">Expedition CK06-06</strain>
    </source>
</reference>
<dbReference type="PANTHER" id="PTHR30592:SF1">
    <property type="entry name" value="SULFUR CARRIER PROTEIN FDHD"/>
    <property type="match status" value="1"/>
</dbReference>
<feature type="compositionally biased region" description="Basic and acidic residues" evidence="3">
    <location>
        <begin position="13"/>
        <end position="26"/>
    </location>
</feature>
<accession>X1IFB5</accession>
<feature type="non-terminal residue" evidence="4">
    <location>
        <position position="88"/>
    </location>
</feature>
<evidence type="ECO:0000256" key="3">
    <source>
        <dbReference type="SAM" id="MobiDB-lite"/>
    </source>
</evidence>
<dbReference type="EMBL" id="BARU01036799">
    <property type="protein sequence ID" value="GAH81086.1"/>
    <property type="molecule type" value="Genomic_DNA"/>
</dbReference>
<dbReference type="AlphaFoldDB" id="X1IFB5"/>
<dbReference type="GO" id="GO:0016783">
    <property type="term" value="F:sulfurtransferase activity"/>
    <property type="evidence" value="ECO:0007669"/>
    <property type="project" value="InterPro"/>
</dbReference>